<dbReference type="Gene3D" id="3.30.1450.10">
    <property type="match status" value="1"/>
</dbReference>
<dbReference type="InterPro" id="IPR037873">
    <property type="entry name" value="BamE-like"/>
</dbReference>
<dbReference type="OrthoDB" id="5422169at2"/>
<dbReference type="Proteomes" id="UP000245081">
    <property type="component" value="Unassembled WGS sequence"/>
</dbReference>
<dbReference type="AlphaFoldDB" id="A0A2R5FCQ8"/>
<proteinExistence type="predicted"/>
<evidence type="ECO:0000313" key="3">
    <source>
        <dbReference type="Proteomes" id="UP000245081"/>
    </source>
</evidence>
<evidence type="ECO:0000313" key="2">
    <source>
        <dbReference type="EMBL" id="GBG15980.1"/>
    </source>
</evidence>
<sequence length="85" mass="9315">MKMIRILSLVGLVLLLAACNRLTVENYGKIKNGMSYDEVKAIIGAPTKCSEALGIRICTWGDDKRFINVNFVADKVVLTAADNLN</sequence>
<dbReference type="RefSeq" id="WP_109017127.1">
    <property type="nucleotide sequence ID" value="NZ_BDOQ01000024.1"/>
</dbReference>
<keyword evidence="3" id="KW-1185">Reference proteome</keyword>
<keyword evidence="1" id="KW-0732">Signal</keyword>
<gene>
    <name evidence="2" type="ORF">NMK_3603</name>
</gene>
<evidence type="ECO:0008006" key="4">
    <source>
        <dbReference type="Google" id="ProtNLM"/>
    </source>
</evidence>
<name>A0A2R5FCQ8_9PROT</name>
<dbReference type="EMBL" id="BDOQ01000024">
    <property type="protein sequence ID" value="GBG15980.1"/>
    <property type="molecule type" value="Genomic_DNA"/>
</dbReference>
<evidence type="ECO:0000256" key="1">
    <source>
        <dbReference type="ARBA" id="ARBA00022729"/>
    </source>
</evidence>
<accession>A0A2R5FCQ8</accession>
<reference evidence="2 3" key="1">
    <citation type="journal article" date="2018" name="Environ. Microbiol.">
        <title>Isolation and genomic characterization of Novimethylophilus kurashikiensis gen. nov. sp. nov., a new lanthanide-dependent methylotrophic species of Methylophilaceae.</title>
        <authorList>
            <person name="Lv H."/>
            <person name="Sahin N."/>
            <person name="Tani A."/>
        </authorList>
    </citation>
    <scope>NUCLEOTIDE SEQUENCE [LARGE SCALE GENOMIC DNA]</scope>
    <source>
        <strain evidence="2 3">La2-4</strain>
    </source>
</reference>
<protein>
    <recommendedName>
        <fullName evidence="4">Lipoprotein</fullName>
    </recommendedName>
</protein>
<comment type="caution">
    <text evidence="2">The sequence shown here is derived from an EMBL/GenBank/DDBJ whole genome shotgun (WGS) entry which is preliminary data.</text>
</comment>
<organism evidence="2 3">
    <name type="scientific">Novimethylophilus kurashikiensis</name>
    <dbReference type="NCBI Taxonomy" id="1825523"/>
    <lineage>
        <taxon>Bacteria</taxon>
        <taxon>Pseudomonadati</taxon>
        <taxon>Pseudomonadota</taxon>
        <taxon>Betaproteobacteria</taxon>
        <taxon>Nitrosomonadales</taxon>
        <taxon>Methylophilaceae</taxon>
        <taxon>Novimethylophilus</taxon>
    </lineage>
</organism>
<dbReference type="PROSITE" id="PS51257">
    <property type="entry name" value="PROKAR_LIPOPROTEIN"/>
    <property type="match status" value="1"/>
</dbReference>